<evidence type="ECO:0000259" key="6">
    <source>
        <dbReference type="PROSITE" id="PS50089"/>
    </source>
</evidence>
<dbReference type="InterPro" id="IPR013083">
    <property type="entry name" value="Znf_RING/FYVE/PHD"/>
</dbReference>
<dbReference type="PROSITE" id="PS50089">
    <property type="entry name" value="ZF_RING_2"/>
    <property type="match status" value="1"/>
</dbReference>
<feature type="transmembrane region" description="Helical" evidence="5">
    <location>
        <begin position="12"/>
        <end position="32"/>
    </location>
</feature>
<protein>
    <recommendedName>
        <fullName evidence="6">RING-type domain-containing protein</fullName>
    </recommendedName>
</protein>
<keyword evidence="8" id="KW-1185">Reference proteome</keyword>
<keyword evidence="3" id="KW-0862">Zinc</keyword>
<reference evidence="7 8" key="1">
    <citation type="journal article" date="2023" name="G3 (Bethesda)">
        <title>A chromosome-length genome assembly and annotation of blackberry (Rubus argutus, cv. 'Hillquist').</title>
        <authorList>
            <person name="Bruna T."/>
            <person name="Aryal R."/>
            <person name="Dudchenko O."/>
            <person name="Sargent D.J."/>
            <person name="Mead D."/>
            <person name="Buti M."/>
            <person name="Cavallini A."/>
            <person name="Hytonen T."/>
            <person name="Andres J."/>
            <person name="Pham M."/>
            <person name="Weisz D."/>
            <person name="Mascagni F."/>
            <person name="Usai G."/>
            <person name="Natali L."/>
            <person name="Bassil N."/>
            <person name="Fernandez G.E."/>
            <person name="Lomsadze A."/>
            <person name="Armour M."/>
            <person name="Olukolu B."/>
            <person name="Poorten T."/>
            <person name="Britton C."/>
            <person name="Davik J."/>
            <person name="Ashrafi H."/>
            <person name="Aiden E.L."/>
            <person name="Borodovsky M."/>
            <person name="Worthington M."/>
        </authorList>
    </citation>
    <scope>NUCLEOTIDE SEQUENCE [LARGE SCALE GENOMIC DNA]</scope>
    <source>
        <strain evidence="7">PI 553951</strain>
    </source>
</reference>
<keyword evidence="1" id="KW-0479">Metal-binding</keyword>
<keyword evidence="5" id="KW-0812">Transmembrane</keyword>
<evidence type="ECO:0000256" key="3">
    <source>
        <dbReference type="ARBA" id="ARBA00022833"/>
    </source>
</evidence>
<sequence>MGLSSLPAPSEGFLCVILVNTALSVSIIKGLVRSILRIVGIRVSSPSSSSSPQSEEYVEDPPETVELHLTSSGSYIEEIRSRIPAIRFDSVCSLKTEHDCSVCLTQFEPESEVNHLTCGHVFHQDCLEKWLNYWNITCPLCRTPLMPVEETSCFW</sequence>
<evidence type="ECO:0000256" key="5">
    <source>
        <dbReference type="SAM" id="Phobius"/>
    </source>
</evidence>
<dbReference type="InterPro" id="IPR011016">
    <property type="entry name" value="Znf_RING-CH"/>
</dbReference>
<gene>
    <name evidence="7" type="ORF">M0R45_032691</name>
</gene>
<dbReference type="PANTHER" id="PTHR47258">
    <property type="match status" value="1"/>
</dbReference>
<evidence type="ECO:0000256" key="4">
    <source>
        <dbReference type="PROSITE-ProRule" id="PRU00175"/>
    </source>
</evidence>
<organism evidence="7 8">
    <name type="scientific">Rubus argutus</name>
    <name type="common">Southern blackberry</name>
    <dbReference type="NCBI Taxonomy" id="59490"/>
    <lineage>
        <taxon>Eukaryota</taxon>
        <taxon>Viridiplantae</taxon>
        <taxon>Streptophyta</taxon>
        <taxon>Embryophyta</taxon>
        <taxon>Tracheophyta</taxon>
        <taxon>Spermatophyta</taxon>
        <taxon>Magnoliopsida</taxon>
        <taxon>eudicotyledons</taxon>
        <taxon>Gunneridae</taxon>
        <taxon>Pentapetalae</taxon>
        <taxon>rosids</taxon>
        <taxon>fabids</taxon>
        <taxon>Rosales</taxon>
        <taxon>Rosaceae</taxon>
        <taxon>Rosoideae</taxon>
        <taxon>Rosoideae incertae sedis</taxon>
        <taxon>Rubus</taxon>
    </lineage>
</organism>
<keyword evidence="5" id="KW-0472">Membrane</keyword>
<dbReference type="SMART" id="SM00184">
    <property type="entry name" value="RING"/>
    <property type="match status" value="1"/>
</dbReference>
<dbReference type="SUPFAM" id="SSF57850">
    <property type="entry name" value="RING/U-box"/>
    <property type="match status" value="1"/>
</dbReference>
<keyword evidence="2 4" id="KW-0863">Zinc-finger</keyword>
<evidence type="ECO:0000256" key="1">
    <source>
        <dbReference type="ARBA" id="ARBA00022723"/>
    </source>
</evidence>
<dbReference type="InterPro" id="IPR044249">
    <property type="entry name" value="XERICO-like"/>
</dbReference>
<dbReference type="GO" id="GO:0008270">
    <property type="term" value="F:zinc ion binding"/>
    <property type="evidence" value="ECO:0007669"/>
    <property type="project" value="UniProtKB-KW"/>
</dbReference>
<dbReference type="Gene3D" id="3.30.40.10">
    <property type="entry name" value="Zinc/RING finger domain, C3HC4 (zinc finger)"/>
    <property type="match status" value="1"/>
</dbReference>
<evidence type="ECO:0000313" key="7">
    <source>
        <dbReference type="EMBL" id="KAK9924313.1"/>
    </source>
</evidence>
<dbReference type="InterPro" id="IPR001841">
    <property type="entry name" value="Znf_RING"/>
</dbReference>
<proteinExistence type="predicted"/>
<dbReference type="PANTHER" id="PTHR47258:SF1">
    <property type="entry name" value="E3 UBIQUITIN-PROTEIN LIGASE XERICO-RELATED"/>
    <property type="match status" value="1"/>
</dbReference>
<dbReference type="Pfam" id="PF13639">
    <property type="entry name" value="zf-RING_2"/>
    <property type="match status" value="1"/>
</dbReference>
<dbReference type="Proteomes" id="UP001457282">
    <property type="component" value="Unassembled WGS sequence"/>
</dbReference>
<evidence type="ECO:0000313" key="8">
    <source>
        <dbReference type="Proteomes" id="UP001457282"/>
    </source>
</evidence>
<accession>A0AAW1WL06</accession>
<dbReference type="AlphaFoldDB" id="A0AAW1WL06"/>
<comment type="caution">
    <text evidence="7">The sequence shown here is derived from an EMBL/GenBank/DDBJ whole genome shotgun (WGS) entry which is preliminary data.</text>
</comment>
<dbReference type="SMART" id="SM00744">
    <property type="entry name" value="RINGv"/>
    <property type="match status" value="1"/>
</dbReference>
<feature type="domain" description="RING-type" evidence="6">
    <location>
        <begin position="100"/>
        <end position="142"/>
    </location>
</feature>
<dbReference type="EMBL" id="JBEDUW010000006">
    <property type="protein sequence ID" value="KAK9924313.1"/>
    <property type="molecule type" value="Genomic_DNA"/>
</dbReference>
<name>A0AAW1WL06_RUBAR</name>
<keyword evidence="5" id="KW-1133">Transmembrane helix</keyword>
<evidence type="ECO:0000256" key="2">
    <source>
        <dbReference type="ARBA" id="ARBA00022771"/>
    </source>
</evidence>